<dbReference type="Proteomes" id="UP000774570">
    <property type="component" value="Unassembled WGS sequence"/>
</dbReference>
<keyword evidence="2" id="KW-1133">Transmembrane helix</keyword>
<feature type="domain" description="Restriction endonuclease type IV Mrr" evidence="3">
    <location>
        <begin position="105"/>
        <end position="218"/>
    </location>
</feature>
<dbReference type="PANTHER" id="PTHR30015">
    <property type="entry name" value="MRR RESTRICTION SYSTEM PROTEIN"/>
    <property type="match status" value="1"/>
</dbReference>
<dbReference type="RefSeq" id="WP_220168785.1">
    <property type="nucleotide sequence ID" value="NZ_JAIBOA010000016.1"/>
</dbReference>
<evidence type="ECO:0000256" key="1">
    <source>
        <dbReference type="SAM" id="MobiDB-lite"/>
    </source>
</evidence>
<organism evidence="4 5">
    <name type="scientific">Actinomadura parmotrematis</name>
    <dbReference type="NCBI Taxonomy" id="2864039"/>
    <lineage>
        <taxon>Bacteria</taxon>
        <taxon>Bacillati</taxon>
        <taxon>Actinomycetota</taxon>
        <taxon>Actinomycetes</taxon>
        <taxon>Streptosporangiales</taxon>
        <taxon>Thermomonosporaceae</taxon>
        <taxon>Actinomadura</taxon>
    </lineage>
</organism>
<evidence type="ECO:0000313" key="5">
    <source>
        <dbReference type="Proteomes" id="UP000774570"/>
    </source>
</evidence>
<evidence type="ECO:0000259" key="3">
    <source>
        <dbReference type="Pfam" id="PF04471"/>
    </source>
</evidence>
<keyword evidence="4" id="KW-0255">Endonuclease</keyword>
<dbReference type="Gene3D" id="3.40.1350.10">
    <property type="match status" value="1"/>
</dbReference>
<name>A0ABS7FYM9_9ACTN</name>
<keyword evidence="2" id="KW-0472">Membrane</keyword>
<dbReference type="GO" id="GO:0004519">
    <property type="term" value="F:endonuclease activity"/>
    <property type="evidence" value="ECO:0007669"/>
    <property type="project" value="UniProtKB-KW"/>
</dbReference>
<keyword evidence="4" id="KW-0540">Nuclease</keyword>
<feature type="transmembrane region" description="Helical" evidence="2">
    <location>
        <begin position="34"/>
        <end position="56"/>
    </location>
</feature>
<dbReference type="InterPro" id="IPR007560">
    <property type="entry name" value="Restrct_endonuc_IV_Mrr"/>
</dbReference>
<protein>
    <submittedName>
        <fullName evidence="4">Restriction endonuclease</fullName>
    </submittedName>
</protein>
<keyword evidence="2" id="KW-0812">Transmembrane</keyword>
<dbReference type="PANTHER" id="PTHR30015:SF6">
    <property type="entry name" value="SLL1429 PROTEIN"/>
    <property type="match status" value="1"/>
</dbReference>
<reference evidence="4 5" key="1">
    <citation type="submission" date="2021-07" db="EMBL/GenBank/DDBJ databases">
        <title>Actinomadura sp. PM05-2 isolated from lichen.</title>
        <authorList>
            <person name="Somphong A."/>
            <person name="Phongsopitanun W."/>
            <person name="Tanasupawat S."/>
            <person name="Peongsungnone V."/>
        </authorList>
    </citation>
    <scope>NUCLEOTIDE SEQUENCE [LARGE SCALE GENOMIC DNA]</scope>
    <source>
        <strain evidence="4 5">PM05-2</strain>
    </source>
</reference>
<dbReference type="InterPro" id="IPR011856">
    <property type="entry name" value="tRNA_endonuc-like_dom_sf"/>
</dbReference>
<feature type="transmembrane region" description="Helical" evidence="2">
    <location>
        <begin position="62"/>
        <end position="81"/>
    </location>
</feature>
<evidence type="ECO:0000313" key="4">
    <source>
        <dbReference type="EMBL" id="MBW8485554.1"/>
    </source>
</evidence>
<comment type="caution">
    <text evidence="4">The sequence shown here is derived from an EMBL/GenBank/DDBJ whole genome shotgun (WGS) entry which is preliminary data.</text>
</comment>
<keyword evidence="5" id="KW-1185">Reference proteome</keyword>
<feature type="region of interest" description="Disordered" evidence="1">
    <location>
        <begin position="242"/>
        <end position="264"/>
    </location>
</feature>
<proteinExistence type="predicted"/>
<keyword evidence="4" id="KW-0378">Hydrolase</keyword>
<dbReference type="Pfam" id="PF04471">
    <property type="entry name" value="Mrr_cat"/>
    <property type="match status" value="1"/>
</dbReference>
<dbReference type="InterPro" id="IPR011335">
    <property type="entry name" value="Restrct_endonuc-II-like"/>
</dbReference>
<accession>A0ABS7FYM9</accession>
<dbReference type="EMBL" id="JAIBOA010000016">
    <property type="protein sequence ID" value="MBW8485554.1"/>
    <property type="molecule type" value="Genomic_DNA"/>
</dbReference>
<dbReference type="SUPFAM" id="SSF52980">
    <property type="entry name" value="Restriction endonuclease-like"/>
    <property type="match status" value="1"/>
</dbReference>
<sequence>MSYRVGGRRSGAARAAAAVWRLVRRRRPRSREGWAAVFLLAAGAGWLAVTLARVALRVLLSAWWPIPLLVAVLACLGWLYVRGRMLAARAAARRRAALCRALPEIDALSPGAFEDLTRDLMVRDGLVARRVGGSGDGCADVIGTHPGSGLKVVVQCKHTVKERNVGVGVIYAVHGTAYPVHGADVAVVVTNGGFSRDARARAEEFRIALIDRAGLERWASGDEGFVEMAGLASRVRGRRYRLRRSPSPRREEDGRTSAPGDLYP</sequence>
<evidence type="ECO:0000256" key="2">
    <source>
        <dbReference type="SAM" id="Phobius"/>
    </source>
</evidence>
<gene>
    <name evidence="4" type="ORF">K1Y72_24450</name>
</gene>
<dbReference type="InterPro" id="IPR052906">
    <property type="entry name" value="Type_IV_Methyl-Rstrct_Enzyme"/>
</dbReference>